<reference evidence="1" key="1">
    <citation type="submission" date="2023-08" db="EMBL/GenBank/DDBJ databases">
        <authorList>
            <person name="Chen Y."/>
            <person name="Shah S."/>
            <person name="Dougan E. K."/>
            <person name="Thang M."/>
            <person name="Chan C."/>
        </authorList>
    </citation>
    <scope>NUCLEOTIDE SEQUENCE</scope>
</reference>
<gene>
    <name evidence="1" type="ORF">EVOR1521_LOCUS27938</name>
</gene>
<evidence type="ECO:0000313" key="2">
    <source>
        <dbReference type="Proteomes" id="UP001178507"/>
    </source>
</evidence>
<organism evidence="1 2">
    <name type="scientific">Effrenium voratum</name>
    <dbReference type="NCBI Taxonomy" id="2562239"/>
    <lineage>
        <taxon>Eukaryota</taxon>
        <taxon>Sar</taxon>
        <taxon>Alveolata</taxon>
        <taxon>Dinophyceae</taxon>
        <taxon>Suessiales</taxon>
        <taxon>Symbiodiniaceae</taxon>
        <taxon>Effrenium</taxon>
    </lineage>
</organism>
<name>A0AA36JIS8_9DINO</name>
<proteinExistence type="predicted"/>
<protein>
    <submittedName>
        <fullName evidence="1">Uncharacterized protein</fullName>
    </submittedName>
</protein>
<sequence>MSTGVQRQAFGGERRVRLVSDDPYGPAQRCACPCFGEAESLVPRLNDKPQEENEKARVEALLAPLVYGDSPLHHMAANDWIFIQGTNRGGLSVADSLGDRLLKDHGVCSSVVVLAAVDLCLIMAGHVAVSDSNCAVKKVAKHIPAGHRGAWREEEL</sequence>
<dbReference type="Proteomes" id="UP001178507">
    <property type="component" value="Unassembled WGS sequence"/>
</dbReference>
<evidence type="ECO:0000313" key="1">
    <source>
        <dbReference type="EMBL" id="CAJ1405819.1"/>
    </source>
</evidence>
<accession>A0AA36JIS8</accession>
<comment type="caution">
    <text evidence="1">The sequence shown here is derived from an EMBL/GenBank/DDBJ whole genome shotgun (WGS) entry which is preliminary data.</text>
</comment>
<dbReference type="EMBL" id="CAUJNA010003604">
    <property type="protein sequence ID" value="CAJ1405819.1"/>
    <property type="molecule type" value="Genomic_DNA"/>
</dbReference>
<keyword evidence="2" id="KW-1185">Reference proteome</keyword>
<dbReference type="AlphaFoldDB" id="A0AA36JIS8"/>